<keyword evidence="12" id="KW-1185">Reference proteome</keyword>
<evidence type="ECO:0000256" key="4">
    <source>
        <dbReference type="ARBA" id="ARBA00023098"/>
    </source>
</evidence>
<dbReference type="Pfam" id="PF02551">
    <property type="entry name" value="Acyl_CoA_thio"/>
    <property type="match status" value="1"/>
</dbReference>
<feature type="domain" description="Acyl-CoA thioesterase-like N-terminal HotDog" evidence="10">
    <location>
        <begin position="29"/>
        <end position="108"/>
    </location>
</feature>
<gene>
    <name evidence="11" type="ORF">SAMN04487911_11263</name>
</gene>
<dbReference type="OrthoDB" id="9781019at2"/>
<evidence type="ECO:0000256" key="5">
    <source>
        <dbReference type="ARBA" id="ARBA00038894"/>
    </source>
</evidence>
<evidence type="ECO:0000256" key="7">
    <source>
        <dbReference type="ARBA" id="ARBA00071120"/>
    </source>
</evidence>
<evidence type="ECO:0000256" key="1">
    <source>
        <dbReference type="ARBA" id="ARBA00006538"/>
    </source>
</evidence>
<evidence type="ECO:0000256" key="8">
    <source>
        <dbReference type="ARBA" id="ARBA00079653"/>
    </source>
</evidence>
<dbReference type="GO" id="GO:0006637">
    <property type="term" value="P:acyl-CoA metabolic process"/>
    <property type="evidence" value="ECO:0007669"/>
    <property type="project" value="InterPro"/>
</dbReference>
<dbReference type="RefSeq" id="WP_072764464.1">
    <property type="nucleotide sequence ID" value="NZ_FQYX01000012.1"/>
</dbReference>
<dbReference type="SUPFAM" id="SSF54637">
    <property type="entry name" value="Thioesterase/thiol ester dehydrase-isomerase"/>
    <property type="match status" value="2"/>
</dbReference>
<dbReference type="FunFam" id="2.40.160.210:FF:000001">
    <property type="entry name" value="Acyl-CoA thioesterase II"/>
    <property type="match status" value="1"/>
</dbReference>
<dbReference type="CDD" id="cd03445">
    <property type="entry name" value="Thioesterase_II_repeat2"/>
    <property type="match status" value="1"/>
</dbReference>
<dbReference type="InterPro" id="IPR042171">
    <property type="entry name" value="Acyl-CoA_hotdog"/>
</dbReference>
<dbReference type="GO" id="GO:0009062">
    <property type="term" value="P:fatty acid catabolic process"/>
    <property type="evidence" value="ECO:0007669"/>
    <property type="project" value="TreeGrafter"/>
</dbReference>
<name>A0A1M6GZM5_9FLAO</name>
<comment type="subunit">
    <text evidence="2">Homotetramer.</text>
</comment>
<feature type="domain" description="Acyl-CoA thioesterase 2 C-terminal" evidence="9">
    <location>
        <begin position="177"/>
        <end position="281"/>
    </location>
</feature>
<organism evidence="11 12">
    <name type="scientific">Arenibacter nanhaiticus</name>
    <dbReference type="NCBI Taxonomy" id="558155"/>
    <lineage>
        <taxon>Bacteria</taxon>
        <taxon>Pseudomonadati</taxon>
        <taxon>Bacteroidota</taxon>
        <taxon>Flavobacteriia</taxon>
        <taxon>Flavobacteriales</taxon>
        <taxon>Flavobacteriaceae</taxon>
        <taxon>Arenibacter</taxon>
    </lineage>
</organism>
<accession>A0A1M6GZM5</accession>
<dbReference type="EMBL" id="FQYX01000012">
    <property type="protein sequence ID" value="SHJ15353.1"/>
    <property type="molecule type" value="Genomic_DNA"/>
</dbReference>
<dbReference type="Pfam" id="PF13622">
    <property type="entry name" value="4HBT_3"/>
    <property type="match status" value="1"/>
</dbReference>
<evidence type="ECO:0000313" key="11">
    <source>
        <dbReference type="EMBL" id="SHJ15353.1"/>
    </source>
</evidence>
<comment type="catalytic activity">
    <reaction evidence="6">
        <text>a fatty acyl-CoA + H2O = a fatty acid + CoA + H(+)</text>
        <dbReference type="Rhea" id="RHEA:16781"/>
        <dbReference type="ChEBI" id="CHEBI:15377"/>
        <dbReference type="ChEBI" id="CHEBI:15378"/>
        <dbReference type="ChEBI" id="CHEBI:28868"/>
        <dbReference type="ChEBI" id="CHEBI:57287"/>
        <dbReference type="ChEBI" id="CHEBI:77636"/>
        <dbReference type="EC" id="3.1.2.20"/>
    </reaction>
    <physiologicalReaction direction="left-to-right" evidence="6">
        <dbReference type="Rhea" id="RHEA:16782"/>
    </physiologicalReaction>
</comment>
<dbReference type="InterPro" id="IPR049449">
    <property type="entry name" value="TesB_ACOT8-like_N"/>
</dbReference>
<reference evidence="11 12" key="1">
    <citation type="submission" date="2016-11" db="EMBL/GenBank/DDBJ databases">
        <authorList>
            <person name="Jaros S."/>
            <person name="Januszkiewicz K."/>
            <person name="Wedrychowicz H."/>
        </authorList>
    </citation>
    <scope>NUCLEOTIDE SEQUENCE [LARGE SCALE GENOMIC DNA]</scope>
    <source>
        <strain evidence="11 12">CGMCC 1.8863</strain>
    </source>
</reference>
<proteinExistence type="inferred from homology"/>
<evidence type="ECO:0000256" key="6">
    <source>
        <dbReference type="ARBA" id="ARBA00050943"/>
    </source>
</evidence>
<evidence type="ECO:0000259" key="9">
    <source>
        <dbReference type="Pfam" id="PF02551"/>
    </source>
</evidence>
<evidence type="ECO:0000259" key="10">
    <source>
        <dbReference type="Pfam" id="PF13622"/>
    </source>
</evidence>
<dbReference type="Proteomes" id="UP000184231">
    <property type="component" value="Unassembled WGS sequence"/>
</dbReference>
<dbReference type="InterPro" id="IPR003703">
    <property type="entry name" value="Acyl_CoA_thio"/>
</dbReference>
<dbReference type="InterPro" id="IPR025652">
    <property type="entry name" value="TesB_C"/>
</dbReference>
<comment type="similarity">
    <text evidence="1">Belongs to the C/M/P thioester hydrolase family.</text>
</comment>
<dbReference type="InterPro" id="IPR029069">
    <property type="entry name" value="HotDog_dom_sf"/>
</dbReference>
<dbReference type="AlphaFoldDB" id="A0A1M6GZM5"/>
<evidence type="ECO:0000256" key="2">
    <source>
        <dbReference type="ARBA" id="ARBA00011881"/>
    </source>
</evidence>
<sequence>MNQLEDLIDLLSLERINDQTFIGQNYQAPWGRVFGGQVLGQSLHAAYQTVAKDRIAHSMHGYFILGGDLDVPITYEVDNIRDGNSFTTRRVVAKQNGKAIFNMSASFQVAEEGPDHQINMPNVINPELLMTSMEQILEMKNTDPETYEIIKSTHPKIFEFRPTDRLTYKLAKNGPPRNHMWMRTTQSIQASLPLQQQILAYASDYNILMTASLPHREQLSPKKTFYASLDHAIWFHRDFNIDHWLLYAMDSPSASNARGFSRGSIFDKNGVLVASVAQEGLMRQIKG</sequence>
<dbReference type="STRING" id="558155.SAMN04487911_11263"/>
<dbReference type="Gene3D" id="2.40.160.210">
    <property type="entry name" value="Acyl-CoA thioesterase, double hotdog domain"/>
    <property type="match status" value="1"/>
</dbReference>
<dbReference type="EC" id="3.1.2.20" evidence="5"/>
<evidence type="ECO:0000256" key="3">
    <source>
        <dbReference type="ARBA" id="ARBA00022801"/>
    </source>
</evidence>
<dbReference type="GO" id="GO:0047617">
    <property type="term" value="F:fatty acyl-CoA hydrolase activity"/>
    <property type="evidence" value="ECO:0007669"/>
    <property type="project" value="UniProtKB-EC"/>
</dbReference>
<dbReference type="PANTHER" id="PTHR11066:SF34">
    <property type="entry name" value="ACYL-COENZYME A THIOESTERASE 8"/>
    <property type="match status" value="1"/>
</dbReference>
<evidence type="ECO:0000313" key="12">
    <source>
        <dbReference type="Proteomes" id="UP000184231"/>
    </source>
</evidence>
<keyword evidence="4" id="KW-0443">Lipid metabolism</keyword>
<dbReference type="PANTHER" id="PTHR11066">
    <property type="entry name" value="ACYL-COA THIOESTERASE"/>
    <property type="match status" value="1"/>
</dbReference>
<protein>
    <recommendedName>
        <fullName evidence="7">Acyl-CoA thioesterase 2</fullName>
        <ecNumber evidence="5">3.1.2.20</ecNumber>
    </recommendedName>
    <alternativeName>
        <fullName evidence="8">Thioesterase II</fullName>
    </alternativeName>
</protein>
<dbReference type="CDD" id="cd03444">
    <property type="entry name" value="Thioesterase_II_repeat1"/>
    <property type="match status" value="1"/>
</dbReference>
<keyword evidence="3" id="KW-0378">Hydrolase</keyword>